<dbReference type="RefSeq" id="WP_093742150.1">
    <property type="nucleotide sequence ID" value="NZ_FNBP01000005.1"/>
</dbReference>
<keyword evidence="2" id="KW-0378">Hydrolase</keyword>
<dbReference type="GO" id="GO:0006508">
    <property type="term" value="P:proteolysis"/>
    <property type="evidence" value="ECO:0007669"/>
    <property type="project" value="UniProtKB-KW"/>
</dbReference>
<protein>
    <submittedName>
        <fullName evidence="2">Putative phage serine protease XkdF</fullName>
    </submittedName>
</protein>
<proteinExistence type="predicted"/>
<dbReference type="EMBL" id="FNBP01000005">
    <property type="protein sequence ID" value="SDG18884.1"/>
    <property type="molecule type" value="Genomic_DNA"/>
</dbReference>
<accession>A0A1G7S7G6</accession>
<organism evidence="2 3">
    <name type="scientific">Sulfitobacter delicatus</name>
    <dbReference type="NCBI Taxonomy" id="218672"/>
    <lineage>
        <taxon>Bacteria</taxon>
        <taxon>Pseudomonadati</taxon>
        <taxon>Pseudomonadota</taxon>
        <taxon>Alphaproteobacteria</taxon>
        <taxon>Rhodobacterales</taxon>
        <taxon>Roseobacteraceae</taxon>
        <taxon>Sulfitobacter</taxon>
    </lineage>
</organism>
<dbReference type="STRING" id="218672.SAMN04489759_105111"/>
<dbReference type="GO" id="GO:0008233">
    <property type="term" value="F:peptidase activity"/>
    <property type="evidence" value="ECO:0007669"/>
    <property type="project" value="UniProtKB-KW"/>
</dbReference>
<keyword evidence="3" id="KW-1185">Reference proteome</keyword>
<dbReference type="AlphaFoldDB" id="A0A1G7S7G6"/>
<sequence>MAKLTDLSVSFLSLVKTPATGKGLTLKAADGERPAAFDLVVKNDDMMRAYGVVYAPDQEDAHGDTADADTIRKAQAEFMREGRLKNIDTEHSFTSEMAYVAESWLVRKGDPLFPDEPEGSWAVGIQIGDPDLWKQLKSGELTGISLAGIARMEPGPDDPAHPRYTEKDAEIGLIARLIKALTGAPHQEPVEETDMTKDEVQALVAETLKSVLPDALKDASQPAGDPAPKADAAELEKAKELLKANGIDVPDPAPKADEDDLDAKIAKAVEKAVGTTKGTEKSIDQKIDDAVTKALAKGVTETDPTAGATEESFA</sequence>
<dbReference type="OrthoDB" id="2080376at2"/>
<reference evidence="3" key="1">
    <citation type="submission" date="2016-10" db="EMBL/GenBank/DDBJ databases">
        <authorList>
            <person name="Varghese N."/>
            <person name="Submissions S."/>
        </authorList>
    </citation>
    <scope>NUCLEOTIDE SEQUENCE [LARGE SCALE GENOMIC DNA]</scope>
    <source>
        <strain evidence="3">DSM 16477</strain>
    </source>
</reference>
<keyword evidence="2" id="KW-0645">Protease</keyword>
<dbReference type="Pfam" id="PF14550">
    <property type="entry name" value="Peptidase_S78_2"/>
    <property type="match status" value="1"/>
</dbReference>
<feature type="domain" description="Phage-like element PBSX protein XkdF" evidence="1">
    <location>
        <begin position="39"/>
        <end position="151"/>
    </location>
</feature>
<evidence type="ECO:0000259" key="1">
    <source>
        <dbReference type="Pfam" id="PF14550"/>
    </source>
</evidence>
<name>A0A1G7S7G6_9RHOB</name>
<evidence type="ECO:0000313" key="3">
    <source>
        <dbReference type="Proteomes" id="UP000199399"/>
    </source>
</evidence>
<dbReference type="Proteomes" id="UP000199399">
    <property type="component" value="Unassembled WGS sequence"/>
</dbReference>
<evidence type="ECO:0000313" key="2">
    <source>
        <dbReference type="EMBL" id="SDG18884.1"/>
    </source>
</evidence>
<dbReference type="InterPro" id="IPR027924">
    <property type="entry name" value="XkdF"/>
</dbReference>
<gene>
    <name evidence="2" type="ORF">SAMN04489759_105111</name>
</gene>